<evidence type="ECO:0000259" key="6">
    <source>
        <dbReference type="PROSITE" id="PS50850"/>
    </source>
</evidence>
<proteinExistence type="predicted"/>
<dbReference type="EMBL" id="JANEYG010000015">
    <property type="protein sequence ID" value="KAJ8920258.1"/>
    <property type="molecule type" value="Genomic_DNA"/>
</dbReference>
<dbReference type="GO" id="GO:0016020">
    <property type="term" value="C:membrane"/>
    <property type="evidence" value="ECO:0007669"/>
    <property type="project" value="UniProtKB-SubCell"/>
</dbReference>
<organism evidence="7 8">
    <name type="scientific">Exocentrus adspersus</name>
    <dbReference type="NCBI Taxonomy" id="1586481"/>
    <lineage>
        <taxon>Eukaryota</taxon>
        <taxon>Metazoa</taxon>
        <taxon>Ecdysozoa</taxon>
        <taxon>Arthropoda</taxon>
        <taxon>Hexapoda</taxon>
        <taxon>Insecta</taxon>
        <taxon>Pterygota</taxon>
        <taxon>Neoptera</taxon>
        <taxon>Endopterygota</taxon>
        <taxon>Coleoptera</taxon>
        <taxon>Polyphaga</taxon>
        <taxon>Cucujiformia</taxon>
        <taxon>Chrysomeloidea</taxon>
        <taxon>Cerambycidae</taxon>
        <taxon>Lamiinae</taxon>
        <taxon>Acanthocinini</taxon>
        <taxon>Exocentrus</taxon>
    </lineage>
</organism>
<name>A0AAV8W0X6_9CUCU</name>
<dbReference type="InterPro" id="IPR005829">
    <property type="entry name" value="Sugar_transporter_CS"/>
</dbReference>
<keyword evidence="4 5" id="KW-0472">Membrane</keyword>
<evidence type="ECO:0000256" key="1">
    <source>
        <dbReference type="ARBA" id="ARBA00004141"/>
    </source>
</evidence>
<protein>
    <recommendedName>
        <fullName evidence="6">Major facilitator superfamily (MFS) profile domain-containing protein</fullName>
    </recommendedName>
</protein>
<keyword evidence="8" id="KW-1185">Reference proteome</keyword>
<feature type="transmembrane region" description="Helical" evidence="5">
    <location>
        <begin position="168"/>
        <end position="190"/>
    </location>
</feature>
<dbReference type="AlphaFoldDB" id="A0AAV8W0X6"/>
<dbReference type="SUPFAM" id="SSF103473">
    <property type="entry name" value="MFS general substrate transporter"/>
    <property type="match status" value="1"/>
</dbReference>
<evidence type="ECO:0000256" key="2">
    <source>
        <dbReference type="ARBA" id="ARBA00022692"/>
    </source>
</evidence>
<feature type="transmembrane region" description="Helical" evidence="5">
    <location>
        <begin position="56"/>
        <end position="77"/>
    </location>
</feature>
<dbReference type="Gene3D" id="1.20.1250.20">
    <property type="entry name" value="MFS general substrate transporter like domains"/>
    <property type="match status" value="1"/>
</dbReference>
<dbReference type="GO" id="GO:0022857">
    <property type="term" value="F:transmembrane transporter activity"/>
    <property type="evidence" value="ECO:0007669"/>
    <property type="project" value="InterPro"/>
</dbReference>
<dbReference type="PROSITE" id="PS50850">
    <property type="entry name" value="MFS"/>
    <property type="match status" value="1"/>
</dbReference>
<dbReference type="InterPro" id="IPR005828">
    <property type="entry name" value="MFS_sugar_transport-like"/>
</dbReference>
<evidence type="ECO:0000256" key="5">
    <source>
        <dbReference type="SAM" id="Phobius"/>
    </source>
</evidence>
<feature type="domain" description="Major facilitator superfamily (MFS) profile" evidence="6">
    <location>
        <begin position="9"/>
        <end position="282"/>
    </location>
</feature>
<dbReference type="Proteomes" id="UP001159042">
    <property type="component" value="Unassembled WGS sequence"/>
</dbReference>
<evidence type="ECO:0000313" key="8">
    <source>
        <dbReference type="Proteomes" id="UP001159042"/>
    </source>
</evidence>
<evidence type="ECO:0000313" key="7">
    <source>
        <dbReference type="EMBL" id="KAJ8920258.1"/>
    </source>
</evidence>
<dbReference type="InterPro" id="IPR050549">
    <property type="entry name" value="MFS_Trehalose_Transporter"/>
</dbReference>
<feature type="transmembrane region" description="Helical" evidence="5">
    <location>
        <begin position="142"/>
        <end position="162"/>
    </location>
</feature>
<dbReference type="PANTHER" id="PTHR48021:SF47">
    <property type="entry name" value="GH17672P"/>
    <property type="match status" value="1"/>
</dbReference>
<feature type="transmembrane region" description="Helical" evidence="5">
    <location>
        <begin position="84"/>
        <end position="103"/>
    </location>
</feature>
<accession>A0AAV8W0X6</accession>
<keyword evidence="3 5" id="KW-1133">Transmembrane helix</keyword>
<dbReference type="Pfam" id="PF00083">
    <property type="entry name" value="Sugar_tr"/>
    <property type="match status" value="1"/>
</dbReference>
<dbReference type="PROSITE" id="PS00217">
    <property type="entry name" value="SUGAR_TRANSPORT_2"/>
    <property type="match status" value="1"/>
</dbReference>
<dbReference type="InterPro" id="IPR020846">
    <property type="entry name" value="MFS_dom"/>
</dbReference>
<gene>
    <name evidence="7" type="ORF">NQ315_011919</name>
</gene>
<reference evidence="7 8" key="1">
    <citation type="journal article" date="2023" name="Insect Mol. Biol.">
        <title>Genome sequencing provides insights into the evolution of gene families encoding plant cell wall-degrading enzymes in longhorned beetles.</title>
        <authorList>
            <person name="Shin N.R."/>
            <person name="Okamura Y."/>
            <person name="Kirsch R."/>
            <person name="Pauchet Y."/>
        </authorList>
    </citation>
    <scope>NUCLEOTIDE SEQUENCE [LARGE SCALE GENOMIC DNA]</scope>
    <source>
        <strain evidence="7">EAD_L_NR</strain>
    </source>
</reference>
<comment type="subcellular location">
    <subcellularLocation>
        <location evidence="1">Membrane</location>
        <topology evidence="1">Multi-pass membrane protein</topology>
    </subcellularLocation>
</comment>
<sequence>MNFKLNYTVLVVCAVGLLATSGDITMTWTSPMFVKLYSNDTSVNPLPEPIVKSEDALIGSLINVGAMLGPFPFSFIADRFGRKIGLLCIAIPHLVAYISFAFAKSVYMFYFGRVFGGLGVGGGYALLPMYIAEISEDSNRGLLSASLVLFWSFGNLLPYAMGPFLSSTIFNLILAGVPFAFFVLFFLFGVETPYYWLKTNQPDKAEKALMKLRSLDTKGVEAEFDHIKQNFKREEGGSLIDIIKKSSAEESAVYIHIPNSATATRRDKPHSLLLGTHLRSFR</sequence>
<evidence type="ECO:0000256" key="3">
    <source>
        <dbReference type="ARBA" id="ARBA00022989"/>
    </source>
</evidence>
<dbReference type="InterPro" id="IPR036259">
    <property type="entry name" value="MFS_trans_sf"/>
</dbReference>
<feature type="transmembrane region" description="Helical" evidence="5">
    <location>
        <begin position="109"/>
        <end position="130"/>
    </location>
</feature>
<evidence type="ECO:0000256" key="4">
    <source>
        <dbReference type="ARBA" id="ARBA00023136"/>
    </source>
</evidence>
<comment type="caution">
    <text evidence="7">The sequence shown here is derived from an EMBL/GenBank/DDBJ whole genome shotgun (WGS) entry which is preliminary data.</text>
</comment>
<dbReference type="PANTHER" id="PTHR48021">
    <property type="match status" value="1"/>
</dbReference>
<keyword evidence="2 5" id="KW-0812">Transmembrane</keyword>